<evidence type="ECO:0000256" key="1">
    <source>
        <dbReference type="ARBA" id="ARBA00023125"/>
    </source>
</evidence>
<dbReference type="PANTHER" id="PTHR46558:SF11">
    <property type="entry name" value="HTH-TYPE TRANSCRIPTIONAL REGULATOR XRE"/>
    <property type="match status" value="1"/>
</dbReference>
<keyword evidence="1" id="KW-0238">DNA-binding</keyword>
<proteinExistence type="predicted"/>
<evidence type="ECO:0000259" key="2">
    <source>
        <dbReference type="PROSITE" id="PS50943"/>
    </source>
</evidence>
<reference evidence="3 4" key="1">
    <citation type="journal article" date="2016" name="Nat. Commun.">
        <title>Thousands of microbial genomes shed light on interconnected biogeochemical processes in an aquifer system.</title>
        <authorList>
            <person name="Anantharaman K."/>
            <person name="Brown C.T."/>
            <person name="Hug L.A."/>
            <person name="Sharon I."/>
            <person name="Castelle C.J."/>
            <person name="Probst A.J."/>
            <person name="Thomas B.C."/>
            <person name="Singh A."/>
            <person name="Wilkins M.J."/>
            <person name="Karaoz U."/>
            <person name="Brodie E.L."/>
            <person name="Williams K.H."/>
            <person name="Hubbard S.S."/>
            <person name="Banfield J.F."/>
        </authorList>
    </citation>
    <scope>NUCLEOTIDE SEQUENCE [LARGE SCALE GENOMIC DNA]</scope>
</reference>
<dbReference type="GO" id="GO:0003677">
    <property type="term" value="F:DNA binding"/>
    <property type="evidence" value="ECO:0007669"/>
    <property type="project" value="UniProtKB-KW"/>
</dbReference>
<gene>
    <name evidence="3" type="ORF">A2801_02285</name>
</gene>
<dbReference type="PROSITE" id="PS50943">
    <property type="entry name" value="HTH_CROC1"/>
    <property type="match status" value="1"/>
</dbReference>
<feature type="domain" description="HTH cro/C1-type" evidence="2">
    <location>
        <begin position="15"/>
        <end position="69"/>
    </location>
</feature>
<dbReference type="InterPro" id="IPR001387">
    <property type="entry name" value="Cro/C1-type_HTH"/>
</dbReference>
<dbReference type="STRING" id="1802500.A2801_02285"/>
<protein>
    <recommendedName>
        <fullName evidence="2">HTH cro/C1-type domain-containing protein</fullName>
    </recommendedName>
</protein>
<dbReference type="SUPFAM" id="SSF47413">
    <property type="entry name" value="lambda repressor-like DNA-binding domains"/>
    <property type="match status" value="1"/>
</dbReference>
<dbReference type="InterPro" id="IPR010982">
    <property type="entry name" value="Lambda_DNA-bd_dom_sf"/>
</dbReference>
<dbReference type="CDD" id="cd00093">
    <property type="entry name" value="HTH_XRE"/>
    <property type="match status" value="1"/>
</dbReference>
<dbReference type="Pfam" id="PF01381">
    <property type="entry name" value="HTH_3"/>
    <property type="match status" value="1"/>
</dbReference>
<dbReference type="PANTHER" id="PTHR46558">
    <property type="entry name" value="TRACRIPTIONAL REGULATORY PROTEIN-RELATED-RELATED"/>
    <property type="match status" value="1"/>
</dbReference>
<sequence length="72" mass="8242">MRKNAKLPKVLGKKIQKRRKELGLTQEDLGDKVGISRAYMGYIEQGRYAPSLEVLEKIAKHLMVKTSELLPF</sequence>
<dbReference type="SMART" id="SM00530">
    <property type="entry name" value="HTH_XRE"/>
    <property type="match status" value="1"/>
</dbReference>
<dbReference type="EMBL" id="MGGM01000013">
    <property type="protein sequence ID" value="OGM29423.1"/>
    <property type="molecule type" value="Genomic_DNA"/>
</dbReference>
<dbReference type="Gene3D" id="1.10.260.40">
    <property type="entry name" value="lambda repressor-like DNA-binding domains"/>
    <property type="match status" value="1"/>
</dbReference>
<evidence type="ECO:0000313" key="3">
    <source>
        <dbReference type="EMBL" id="OGM29423.1"/>
    </source>
</evidence>
<accession>A0A1F7YQ56</accession>
<name>A0A1F7YQ56_9BACT</name>
<organism evidence="3 4">
    <name type="scientific">Candidatus Woesebacteria bacterium RIFCSPHIGHO2_01_FULL_41_10</name>
    <dbReference type="NCBI Taxonomy" id="1802500"/>
    <lineage>
        <taxon>Bacteria</taxon>
        <taxon>Candidatus Woeseibacteriota</taxon>
    </lineage>
</organism>
<comment type="caution">
    <text evidence="3">The sequence shown here is derived from an EMBL/GenBank/DDBJ whole genome shotgun (WGS) entry which is preliminary data.</text>
</comment>
<dbReference type="AlphaFoldDB" id="A0A1F7YQ56"/>
<dbReference type="Proteomes" id="UP000177263">
    <property type="component" value="Unassembled WGS sequence"/>
</dbReference>
<evidence type="ECO:0000313" key="4">
    <source>
        <dbReference type="Proteomes" id="UP000177263"/>
    </source>
</evidence>